<dbReference type="PRINTS" id="PR00133">
    <property type="entry name" value="GLHYDRLASE3"/>
</dbReference>
<evidence type="ECO:0000256" key="4">
    <source>
        <dbReference type="ARBA" id="ARBA00022801"/>
    </source>
</evidence>
<feature type="signal peptide" evidence="12">
    <location>
        <begin position="1"/>
        <end position="23"/>
    </location>
</feature>
<dbReference type="InterPro" id="IPR017853">
    <property type="entry name" value="GH"/>
</dbReference>
<dbReference type="OrthoDB" id="416222at2759"/>
<evidence type="ECO:0000256" key="11">
    <source>
        <dbReference type="SAM" id="MobiDB-lite"/>
    </source>
</evidence>
<dbReference type="FunFam" id="3.40.50.1700:FF:000003">
    <property type="entry name" value="Probable beta-glucosidase"/>
    <property type="match status" value="1"/>
</dbReference>
<dbReference type="EMBL" id="ML996575">
    <property type="protein sequence ID" value="KAF2756404.1"/>
    <property type="molecule type" value="Genomic_DNA"/>
</dbReference>
<accession>A0A6A6W312</accession>
<evidence type="ECO:0000256" key="8">
    <source>
        <dbReference type="ARBA" id="ARBA00023295"/>
    </source>
</evidence>
<feature type="region of interest" description="Disordered" evidence="11">
    <location>
        <begin position="747"/>
        <end position="770"/>
    </location>
</feature>
<dbReference type="GO" id="GO:0008422">
    <property type="term" value="F:beta-glucosidase activity"/>
    <property type="evidence" value="ECO:0007669"/>
    <property type="project" value="UniProtKB-EC"/>
</dbReference>
<dbReference type="FunFam" id="3.20.20.300:FF:000002">
    <property type="entry name" value="Probable beta-glucosidase"/>
    <property type="match status" value="1"/>
</dbReference>
<keyword evidence="6" id="KW-0325">Glycoprotein</keyword>
<dbReference type="PROSITE" id="PS00775">
    <property type="entry name" value="GLYCOSYL_HYDROL_F3"/>
    <property type="match status" value="1"/>
</dbReference>
<dbReference type="Gene3D" id="3.20.20.300">
    <property type="entry name" value="Glycoside hydrolase, family 3, N-terminal domain"/>
    <property type="match status" value="1"/>
</dbReference>
<keyword evidence="7 10" id="KW-0119">Carbohydrate metabolism</keyword>
<proteinExistence type="inferred from homology"/>
<keyword evidence="15" id="KW-1185">Reference proteome</keyword>
<evidence type="ECO:0000256" key="3">
    <source>
        <dbReference type="ARBA" id="ARBA00005336"/>
    </source>
</evidence>
<evidence type="ECO:0000256" key="6">
    <source>
        <dbReference type="ARBA" id="ARBA00023180"/>
    </source>
</evidence>
<keyword evidence="4 10" id="KW-0378">Hydrolase</keyword>
<feature type="compositionally biased region" description="Pro residues" evidence="11">
    <location>
        <begin position="687"/>
        <end position="696"/>
    </location>
</feature>
<dbReference type="InterPro" id="IPR013783">
    <property type="entry name" value="Ig-like_fold"/>
</dbReference>
<dbReference type="InterPro" id="IPR001764">
    <property type="entry name" value="Glyco_hydro_3_N"/>
</dbReference>
<dbReference type="PANTHER" id="PTHR42715:SF2">
    <property type="entry name" value="BETA-GLUCOSIDASE F-RELATED"/>
    <property type="match status" value="1"/>
</dbReference>
<dbReference type="Pfam" id="PF01915">
    <property type="entry name" value="Glyco_hydro_3_C"/>
    <property type="match status" value="1"/>
</dbReference>
<keyword evidence="12" id="KW-0732">Signal</keyword>
<reference evidence="14" key="1">
    <citation type="journal article" date="2020" name="Stud. Mycol.">
        <title>101 Dothideomycetes genomes: a test case for predicting lifestyles and emergence of pathogens.</title>
        <authorList>
            <person name="Haridas S."/>
            <person name="Albert R."/>
            <person name="Binder M."/>
            <person name="Bloem J."/>
            <person name="Labutti K."/>
            <person name="Salamov A."/>
            <person name="Andreopoulos B."/>
            <person name="Baker S."/>
            <person name="Barry K."/>
            <person name="Bills G."/>
            <person name="Bluhm B."/>
            <person name="Cannon C."/>
            <person name="Castanera R."/>
            <person name="Culley D."/>
            <person name="Daum C."/>
            <person name="Ezra D."/>
            <person name="Gonzalez J."/>
            <person name="Henrissat B."/>
            <person name="Kuo A."/>
            <person name="Liang C."/>
            <person name="Lipzen A."/>
            <person name="Lutzoni F."/>
            <person name="Magnuson J."/>
            <person name="Mondo S."/>
            <person name="Nolan M."/>
            <person name="Ohm R."/>
            <person name="Pangilinan J."/>
            <person name="Park H.-J."/>
            <person name="Ramirez L."/>
            <person name="Alfaro M."/>
            <person name="Sun H."/>
            <person name="Tritt A."/>
            <person name="Yoshinaga Y."/>
            <person name="Zwiers L.-H."/>
            <person name="Turgeon B."/>
            <person name="Goodwin S."/>
            <person name="Spatafora J."/>
            <person name="Crous P."/>
            <person name="Grigoriev I."/>
        </authorList>
    </citation>
    <scope>NUCLEOTIDE SEQUENCE</scope>
    <source>
        <strain evidence="14">CBS 121739</strain>
    </source>
</reference>
<dbReference type="InterPro" id="IPR036962">
    <property type="entry name" value="Glyco_hydro_3_N_sf"/>
</dbReference>
<evidence type="ECO:0000313" key="14">
    <source>
        <dbReference type="EMBL" id="KAF2756404.1"/>
    </source>
</evidence>
<gene>
    <name evidence="14" type="ORF">EJ05DRAFT_539379</name>
</gene>
<evidence type="ECO:0000259" key="13">
    <source>
        <dbReference type="SMART" id="SM01217"/>
    </source>
</evidence>
<dbReference type="RefSeq" id="XP_033598855.1">
    <property type="nucleotide sequence ID" value="XM_033749512.1"/>
</dbReference>
<dbReference type="Pfam" id="PF14310">
    <property type="entry name" value="Fn3-like"/>
    <property type="match status" value="1"/>
</dbReference>
<dbReference type="SMART" id="SM01217">
    <property type="entry name" value="Fn3_like"/>
    <property type="match status" value="1"/>
</dbReference>
<dbReference type="InterPro" id="IPR019800">
    <property type="entry name" value="Glyco_hydro_3_AS"/>
</dbReference>
<evidence type="ECO:0000256" key="12">
    <source>
        <dbReference type="SAM" id="SignalP"/>
    </source>
</evidence>
<dbReference type="GO" id="GO:0030245">
    <property type="term" value="P:cellulose catabolic process"/>
    <property type="evidence" value="ECO:0007669"/>
    <property type="project" value="UniProtKB-UniPathway"/>
</dbReference>
<keyword evidence="5" id="KW-0136">Cellulose degradation</keyword>
<dbReference type="Gene3D" id="3.40.50.1700">
    <property type="entry name" value="Glycoside hydrolase family 3 C-terminal domain"/>
    <property type="match status" value="1"/>
</dbReference>
<name>A0A6A6W312_9PEZI</name>
<evidence type="ECO:0000256" key="1">
    <source>
        <dbReference type="ARBA" id="ARBA00000448"/>
    </source>
</evidence>
<comment type="similarity">
    <text evidence="3 10">Belongs to the glycosyl hydrolase 3 family.</text>
</comment>
<comment type="pathway">
    <text evidence="2 10">Glycan metabolism; cellulose degradation.</text>
</comment>
<feature type="domain" description="Fibronectin type III-like" evidence="13">
    <location>
        <begin position="794"/>
        <end position="869"/>
    </location>
</feature>
<dbReference type="Proteomes" id="UP000799437">
    <property type="component" value="Unassembled WGS sequence"/>
</dbReference>
<feature type="region of interest" description="Disordered" evidence="11">
    <location>
        <begin position="683"/>
        <end position="712"/>
    </location>
</feature>
<evidence type="ECO:0000256" key="10">
    <source>
        <dbReference type="RuleBase" id="RU361161"/>
    </source>
</evidence>
<dbReference type="EC" id="3.2.1.21" evidence="10"/>
<sequence length="892" mass="95064">MFCQGFLCLWFCVLVSCIAGAVASTPSEGSTQALYERAPVPDGYSSPSYYPTPNGGWATDWQDAYERAAVIVRNMTLAEKTNITTGTGYFMGRCVGNTGSAPAKNMPQLCLQDGPLGVRSTDNVTAFPAGITVGATWDKDLLYRRGLAIGEEFRGKGANVHLGPSVGPLGRKPRGGRGWEGFGSDPVLQAVGARETIRGVQERGVIATIKHFIGNEQEQYRMYNLVQPGYSSNIDGRTLHELYLWPFAEGVRAGVGAVMAAYNDVNGSATSQNAYLLNGVLKDELGFQGFVMTDWLSQISGVAAALAGLDMSMPGDGGIVGIPLLGGAWFADELSEAVLNGSVPVSRVNDMATRVVATWLKMGQDQDYPAPNYSSFTADREGPLYAGAPLTSPRGVVNEYVNVQGDHAELARDIAQDAITLLKNEGGILPLETSTPLKVFGDDAQANPDGINSCSDRGCNKGTLGMGWGSGTANYPYFDSPIDAIRSQASNVTYSSSNTFPSNVVASPGDVALVFINSDSGENYITVETNPGDRTTAGLYSWYGGDDLVKAAAAKYENVVVIIHTVGPIILENWHSLPSVKGIIIAHLPGQEAGQSLTNVLFGHVSPSGHLPYTIPVSEDDYPDSVNLIGGLQLGQVQDTYTEGLYIDYRHFNKAGIKPRYAFGHGLSYTTFSYSNATLTLSTPLSETPPAPPTKPSTPTYPNTRPAPSEVYFPPNFPRIDRYIYSYMDAAAADLAAAINPSSTPYPYPQNYTTTQPPTHPPAGGSPGGNPALWDTIYTLALTITNTGSRPGRAVAQAYVQFPDGFPHDTPVIQLRDFAKTAVLAPGEGQTVRLRITRKDVSVWDVRRRNWVAGGGEGGGYTVWVGGSSDRLEVRCVGEGSCDVGARGPVDG</sequence>
<dbReference type="InterPro" id="IPR036881">
    <property type="entry name" value="Glyco_hydro_3_C_sf"/>
</dbReference>
<dbReference type="SUPFAM" id="SSF51445">
    <property type="entry name" value="(Trans)glycosidases"/>
    <property type="match status" value="1"/>
</dbReference>
<comment type="catalytic activity">
    <reaction evidence="1 10">
        <text>Hydrolysis of terminal, non-reducing beta-D-glucosyl residues with release of beta-D-glucose.</text>
        <dbReference type="EC" id="3.2.1.21"/>
    </reaction>
</comment>
<dbReference type="Pfam" id="PF00933">
    <property type="entry name" value="Glyco_hydro_3"/>
    <property type="match status" value="1"/>
</dbReference>
<dbReference type="SUPFAM" id="SSF52279">
    <property type="entry name" value="Beta-D-glucan exohydrolase, C-terminal domain"/>
    <property type="match status" value="1"/>
</dbReference>
<dbReference type="InterPro" id="IPR026891">
    <property type="entry name" value="Fn3-like"/>
</dbReference>
<evidence type="ECO:0000313" key="15">
    <source>
        <dbReference type="Proteomes" id="UP000799437"/>
    </source>
</evidence>
<protein>
    <recommendedName>
        <fullName evidence="10">beta-glucosidase</fullName>
        <ecNumber evidence="10">3.2.1.21</ecNumber>
    </recommendedName>
</protein>
<feature type="compositionally biased region" description="Low complexity" evidence="11">
    <location>
        <begin position="747"/>
        <end position="757"/>
    </location>
</feature>
<dbReference type="InterPro" id="IPR050288">
    <property type="entry name" value="Cellulose_deg_GH3"/>
</dbReference>
<evidence type="ECO:0000256" key="5">
    <source>
        <dbReference type="ARBA" id="ARBA00023001"/>
    </source>
</evidence>
<keyword evidence="8 10" id="KW-0326">Glycosidase</keyword>
<dbReference type="Gene3D" id="2.60.40.10">
    <property type="entry name" value="Immunoglobulins"/>
    <property type="match status" value="1"/>
</dbReference>
<dbReference type="InterPro" id="IPR002772">
    <property type="entry name" value="Glyco_hydro_3_C"/>
</dbReference>
<feature type="chain" id="PRO_5025513145" description="beta-glucosidase" evidence="12">
    <location>
        <begin position="24"/>
        <end position="892"/>
    </location>
</feature>
<organism evidence="14 15">
    <name type="scientific">Pseudovirgaria hyperparasitica</name>
    <dbReference type="NCBI Taxonomy" id="470096"/>
    <lineage>
        <taxon>Eukaryota</taxon>
        <taxon>Fungi</taxon>
        <taxon>Dikarya</taxon>
        <taxon>Ascomycota</taxon>
        <taxon>Pezizomycotina</taxon>
        <taxon>Dothideomycetes</taxon>
        <taxon>Dothideomycetes incertae sedis</taxon>
        <taxon>Acrospermales</taxon>
        <taxon>Acrospermaceae</taxon>
        <taxon>Pseudovirgaria</taxon>
    </lineage>
</organism>
<dbReference type="UniPathway" id="UPA00696"/>
<dbReference type="GeneID" id="54490566"/>
<evidence type="ECO:0000256" key="2">
    <source>
        <dbReference type="ARBA" id="ARBA00004987"/>
    </source>
</evidence>
<evidence type="ECO:0000256" key="7">
    <source>
        <dbReference type="ARBA" id="ARBA00023277"/>
    </source>
</evidence>
<dbReference type="AlphaFoldDB" id="A0A6A6W312"/>
<keyword evidence="9 10" id="KW-0624">Polysaccharide degradation</keyword>
<dbReference type="PANTHER" id="PTHR42715">
    <property type="entry name" value="BETA-GLUCOSIDASE"/>
    <property type="match status" value="1"/>
</dbReference>
<evidence type="ECO:0000256" key="9">
    <source>
        <dbReference type="ARBA" id="ARBA00023326"/>
    </source>
</evidence>